<gene>
    <name evidence="1" type="ORF">3S1_35</name>
</gene>
<dbReference type="EMBL" id="MF417930">
    <property type="protein sequence ID" value="ASN71672.1"/>
    <property type="molecule type" value="Genomic_DNA"/>
</dbReference>
<name>A0A2H4J8U3_9CAUD</name>
<evidence type="ECO:0000313" key="1">
    <source>
        <dbReference type="EMBL" id="ASN71672.1"/>
    </source>
</evidence>
<dbReference type="InterPro" id="IPR036388">
    <property type="entry name" value="WH-like_DNA-bd_sf"/>
</dbReference>
<proteinExistence type="predicted"/>
<protein>
    <submittedName>
        <fullName evidence="1">Uncharacterized protein</fullName>
    </submittedName>
</protein>
<dbReference type="Gene3D" id="3.40.960.10">
    <property type="entry name" value="VSR Endonuclease"/>
    <property type="match status" value="1"/>
</dbReference>
<dbReference type="Gene3D" id="1.10.10.10">
    <property type="entry name" value="Winged helix-like DNA-binding domain superfamily/Winged helix DNA-binding domain"/>
    <property type="match status" value="1"/>
</dbReference>
<organism evidence="1">
    <name type="scientific">uncultured Caudovirales phage</name>
    <dbReference type="NCBI Taxonomy" id="2100421"/>
    <lineage>
        <taxon>Viruses</taxon>
        <taxon>Duplodnaviria</taxon>
        <taxon>Heunggongvirae</taxon>
        <taxon>Uroviricota</taxon>
        <taxon>Caudoviricetes</taxon>
        <taxon>Peduoviridae</taxon>
        <taxon>Maltschvirus</taxon>
        <taxon>Maltschvirus maltsch</taxon>
    </lineage>
</organism>
<reference evidence="1" key="1">
    <citation type="submission" date="2017-06" db="EMBL/GenBank/DDBJ databases">
        <title>Novel phages from South African skin metaviromes.</title>
        <authorList>
            <person name="van Zyl L.J."/>
            <person name="Abrahams Y."/>
            <person name="Stander E.A."/>
            <person name="Kirby B.M."/>
            <person name="Clavaud C."/>
            <person name="Farcet C."/>
            <person name="Breton L."/>
            <person name="Trindade M.I."/>
        </authorList>
    </citation>
    <scope>NUCLEOTIDE SEQUENCE</scope>
</reference>
<sequence length="453" mass="52457">MDNVINVSDLPCKMRGNKKVVDWINCDRERVRFKYNDVTGVIIVSFKERTNGGVKLLVSYNNKSIEMYNSNLMKGKIGVLIGEHSKEHKYKVGQKINNVTILKQIKRKDARKNNILAYVVKCNATGKEFVQTQYNINYGYGSPYAAGMKVWEGNWLYNEKHLLPLIKNPEDAKNFSIGGDGKILCVCPNCKREKLMIARNLYNYGVSCPYCGPYLSYPEKFMMAYFESLNIRYIHQFKLGENRRYIDFFLPDKNIAVEVHGGQHYNVSAESVWRDSHKKTLDSDNFKRKYCNEQNIKLIEIDGRKSYFNFLLNSINNSSLPNISKDKEKSILQKINQRRFNNNELKILEDYKNGKSSHSISKKYNVSVKHVTNVARRHNAYINRDRNIKIRCINTGQVYDSIADASREVNISASSIGMVCNGKRKYNKAPNGEKIYWEKIKDSNYNNIVNDIV</sequence>
<accession>A0A2H4J8U3</accession>